<dbReference type="InterPro" id="IPR008889">
    <property type="entry name" value="VQ"/>
</dbReference>
<gene>
    <name evidence="2" type="ORF">ES288_D09G154700v1</name>
</gene>
<dbReference type="AlphaFoldDB" id="A0A5D2BER9"/>
<protein>
    <recommendedName>
        <fullName evidence="1">VQ domain-containing protein</fullName>
    </recommendedName>
</protein>
<dbReference type="InterPro" id="IPR039607">
    <property type="entry name" value="VQ_8/17/18/20/21/25"/>
</dbReference>
<dbReference type="GO" id="GO:0005634">
    <property type="term" value="C:nucleus"/>
    <property type="evidence" value="ECO:0007669"/>
    <property type="project" value="TreeGrafter"/>
</dbReference>
<dbReference type="PANTHER" id="PTHR33143:SF3">
    <property type="entry name" value="VQ MOTIF-CONTAINING PROTEIN 17-RELATED"/>
    <property type="match status" value="1"/>
</dbReference>
<dbReference type="Pfam" id="PF05678">
    <property type="entry name" value="VQ"/>
    <property type="match status" value="1"/>
</dbReference>
<feature type="domain" description="VQ" evidence="1">
    <location>
        <begin position="37"/>
        <end position="58"/>
    </location>
</feature>
<organism evidence="2 3">
    <name type="scientific">Gossypium darwinii</name>
    <name type="common">Darwin's cotton</name>
    <name type="synonym">Gossypium barbadense var. darwinii</name>
    <dbReference type="NCBI Taxonomy" id="34276"/>
    <lineage>
        <taxon>Eukaryota</taxon>
        <taxon>Viridiplantae</taxon>
        <taxon>Streptophyta</taxon>
        <taxon>Embryophyta</taxon>
        <taxon>Tracheophyta</taxon>
        <taxon>Spermatophyta</taxon>
        <taxon>Magnoliopsida</taxon>
        <taxon>eudicotyledons</taxon>
        <taxon>Gunneridae</taxon>
        <taxon>Pentapetalae</taxon>
        <taxon>rosids</taxon>
        <taxon>malvids</taxon>
        <taxon>Malvales</taxon>
        <taxon>Malvaceae</taxon>
        <taxon>Malvoideae</taxon>
        <taxon>Gossypium</taxon>
    </lineage>
</organism>
<name>A0A5D2BER9_GOSDA</name>
<keyword evidence="3" id="KW-1185">Reference proteome</keyword>
<reference evidence="2 3" key="1">
    <citation type="submission" date="2019-06" db="EMBL/GenBank/DDBJ databases">
        <title>WGS assembly of Gossypium darwinii.</title>
        <authorList>
            <person name="Chen Z.J."/>
            <person name="Sreedasyam A."/>
            <person name="Ando A."/>
            <person name="Song Q."/>
            <person name="De L."/>
            <person name="Hulse-Kemp A."/>
            <person name="Ding M."/>
            <person name="Ye W."/>
            <person name="Kirkbride R."/>
            <person name="Jenkins J."/>
            <person name="Plott C."/>
            <person name="Lovell J."/>
            <person name="Lin Y.-M."/>
            <person name="Vaughn R."/>
            <person name="Liu B."/>
            <person name="Li W."/>
            <person name="Simpson S."/>
            <person name="Scheffler B."/>
            <person name="Saski C."/>
            <person name="Grover C."/>
            <person name="Hu G."/>
            <person name="Conover J."/>
            <person name="Carlson J."/>
            <person name="Shu S."/>
            <person name="Boston L."/>
            <person name="Williams M."/>
            <person name="Peterson D."/>
            <person name="Mcgee K."/>
            <person name="Jones D."/>
            <person name="Wendel J."/>
            <person name="Stelly D."/>
            <person name="Grimwood J."/>
            <person name="Schmutz J."/>
        </authorList>
    </citation>
    <scope>NUCLEOTIDE SEQUENCE [LARGE SCALE GENOMIC DNA]</scope>
    <source>
        <strain evidence="2">1808015.09</strain>
    </source>
</reference>
<sequence length="175" mass="20113">MMKKRTRMPPSTPLSVHKDSQIISKAKPKISIIHLFAPQIIKTDVANFRQLVQTLTGKLPQEKGSKDQKMELRTGLLAGLETIERVKEEDEGMWGNTGENSGGFLTGFGDLDGFIQEYLNFLWTLVISCMDFMNLNLHRLILYFVCAQGRGRDCLSQQYYFIFYWLVNTNECLDH</sequence>
<evidence type="ECO:0000313" key="2">
    <source>
        <dbReference type="EMBL" id="TYG54006.1"/>
    </source>
</evidence>
<proteinExistence type="predicted"/>
<evidence type="ECO:0000259" key="1">
    <source>
        <dbReference type="Pfam" id="PF05678"/>
    </source>
</evidence>
<dbReference type="PANTHER" id="PTHR33143">
    <property type="entry name" value="F16F4.1 PROTEIN-RELATED"/>
    <property type="match status" value="1"/>
</dbReference>
<evidence type="ECO:0000313" key="3">
    <source>
        <dbReference type="Proteomes" id="UP000323506"/>
    </source>
</evidence>
<dbReference type="EMBL" id="CM017709">
    <property type="protein sequence ID" value="TYG54006.1"/>
    <property type="molecule type" value="Genomic_DNA"/>
</dbReference>
<dbReference type="Proteomes" id="UP000323506">
    <property type="component" value="Chromosome D09"/>
</dbReference>
<accession>A0A5D2BER9</accession>